<evidence type="ECO:0000256" key="17">
    <source>
        <dbReference type="PROSITE-ProRule" id="PRU01256"/>
    </source>
</evidence>
<evidence type="ECO:0000256" key="1">
    <source>
        <dbReference type="ARBA" id="ARBA00000900"/>
    </source>
</evidence>
<evidence type="ECO:0000256" key="9">
    <source>
        <dbReference type="ARBA" id="ARBA00022763"/>
    </source>
</evidence>
<evidence type="ECO:0000256" key="11">
    <source>
        <dbReference type="ARBA" id="ARBA00022786"/>
    </source>
</evidence>
<sequence length="439" mass="49374">MNKPSKEEAFDLSDSTDWLKTPLPLLSPVDSALRCQVCKDFYTTPMITSCAHTFCSLCIRRCLNNDGRCPACRAQDQELKLRFNAAMEDLVEAFKKARPEVWEFANKPVEVVRAPSPKRRRLSVEDDDGNPRKLRRTRSSGRNKPKEQVVVDSAEDDDDYVLEDGFVQCPVCQKSVKEDKINTHLDRNCEDDVPLTKPRSKVSSFGPTDKPIPRPERLPQLHYSMVKDNILRKKLADLGISTAGTRQQLEKRYTEWVTLWNANCDATKPKGKSELRRELDIWERTQGSRAGTSKDSGAQIREKDFDGQAWSTTHGDTFRELIANARKKVPVKPTTPTESGSDMVDLTGSPSPVKMPTYLESPTKSPAKVPEEPGETLGDTDMIINNFPSQIVEESPTKQPSQRRFFEEGSTADADYSELPPSSQYSGIASDMTTVRPIQ</sequence>
<dbReference type="InterPro" id="IPR013083">
    <property type="entry name" value="Znf_RING/FYVE/PHD"/>
</dbReference>
<evidence type="ECO:0000256" key="4">
    <source>
        <dbReference type="ARBA" id="ARBA00009506"/>
    </source>
</evidence>
<keyword evidence="7 18" id="KW-0808">Transferase</keyword>
<dbReference type="FunFam" id="3.30.40.10:FF:000172">
    <property type="entry name" value="E3 ubiquitin-protein ligase RAD18"/>
    <property type="match status" value="1"/>
</dbReference>
<comment type="catalytic activity">
    <reaction evidence="1 18">
        <text>S-ubiquitinyl-[E2 ubiquitin-conjugating enzyme]-L-cysteine + [acceptor protein]-L-lysine = [E2 ubiquitin-conjugating enzyme]-L-cysteine + N(6)-ubiquitinyl-[acceptor protein]-L-lysine.</text>
        <dbReference type="EC" id="2.3.2.27"/>
    </reaction>
</comment>
<dbReference type="SMART" id="SM00184">
    <property type="entry name" value="RING"/>
    <property type="match status" value="1"/>
</dbReference>
<dbReference type="GO" id="GO:0003697">
    <property type="term" value="F:single-stranded DNA binding"/>
    <property type="evidence" value="ECO:0007669"/>
    <property type="project" value="UniProtKB-UniRule"/>
</dbReference>
<evidence type="ECO:0000256" key="19">
    <source>
        <dbReference type="SAM" id="MobiDB-lite"/>
    </source>
</evidence>
<dbReference type="EMBL" id="KZ613970">
    <property type="protein sequence ID" value="PMD29997.1"/>
    <property type="molecule type" value="Genomic_DNA"/>
</dbReference>
<dbReference type="Pfam" id="PF02037">
    <property type="entry name" value="SAP"/>
    <property type="match status" value="1"/>
</dbReference>
<dbReference type="InterPro" id="IPR001841">
    <property type="entry name" value="Znf_RING"/>
</dbReference>
<dbReference type="GO" id="GO:0061630">
    <property type="term" value="F:ubiquitin protein ligase activity"/>
    <property type="evidence" value="ECO:0007669"/>
    <property type="project" value="UniProtKB-UniRule"/>
</dbReference>
<keyword evidence="14 17" id="KW-0234">DNA repair</keyword>
<dbReference type="PANTHER" id="PTHR14134:SF2">
    <property type="entry name" value="E3 UBIQUITIN-PROTEIN LIGASE RAD18"/>
    <property type="match status" value="1"/>
</dbReference>
<keyword evidence="12 18" id="KW-0862">Zinc</keyword>
<evidence type="ECO:0000256" key="6">
    <source>
        <dbReference type="ARBA" id="ARBA00015551"/>
    </source>
</evidence>
<evidence type="ECO:0000256" key="7">
    <source>
        <dbReference type="ARBA" id="ARBA00022679"/>
    </source>
</evidence>
<evidence type="ECO:0000259" key="21">
    <source>
        <dbReference type="PROSITE" id="PS50800"/>
    </source>
</evidence>
<comment type="subcellular location">
    <subcellularLocation>
        <location evidence="2 18">Nucleus</location>
    </subcellularLocation>
</comment>
<evidence type="ECO:0000256" key="18">
    <source>
        <dbReference type="RuleBase" id="RU368093"/>
    </source>
</evidence>
<evidence type="ECO:0000256" key="8">
    <source>
        <dbReference type="ARBA" id="ARBA00022723"/>
    </source>
</evidence>
<evidence type="ECO:0000313" key="23">
    <source>
        <dbReference type="EMBL" id="PMD29997.1"/>
    </source>
</evidence>
<evidence type="ECO:0000256" key="2">
    <source>
        <dbReference type="ARBA" id="ARBA00004123"/>
    </source>
</evidence>
<comment type="similarity">
    <text evidence="4 18">Belongs to the RAD18 family.</text>
</comment>
<feature type="region of interest" description="Disordered" evidence="19">
    <location>
        <begin position="192"/>
        <end position="216"/>
    </location>
</feature>
<dbReference type="Proteomes" id="UP000235786">
    <property type="component" value="Unassembled WGS sequence"/>
</dbReference>
<dbReference type="GO" id="GO:0097505">
    <property type="term" value="C:Rad6-Rad18 complex"/>
    <property type="evidence" value="ECO:0007669"/>
    <property type="project" value="TreeGrafter"/>
</dbReference>
<keyword evidence="8 18" id="KW-0479">Metal-binding</keyword>
<keyword evidence="13 18" id="KW-0238">DNA-binding</keyword>
<dbReference type="PROSITE" id="PS51908">
    <property type="entry name" value="ZF_UBZ4"/>
    <property type="match status" value="1"/>
</dbReference>
<feature type="domain" description="RING-type" evidence="20">
    <location>
        <begin position="35"/>
        <end position="73"/>
    </location>
</feature>
<dbReference type="PROSITE" id="PS50800">
    <property type="entry name" value="SAP"/>
    <property type="match status" value="1"/>
</dbReference>
<dbReference type="PROSITE" id="PS50089">
    <property type="entry name" value="ZF_RING_2"/>
    <property type="match status" value="1"/>
</dbReference>
<dbReference type="GO" id="GO:0006513">
    <property type="term" value="P:protein monoubiquitination"/>
    <property type="evidence" value="ECO:0007669"/>
    <property type="project" value="InterPro"/>
</dbReference>
<organism evidence="23 24">
    <name type="scientific">Hyaloscypha variabilis (strain UAMH 11265 / GT02V1 / F)</name>
    <name type="common">Meliniomyces variabilis</name>
    <dbReference type="NCBI Taxonomy" id="1149755"/>
    <lineage>
        <taxon>Eukaryota</taxon>
        <taxon>Fungi</taxon>
        <taxon>Dikarya</taxon>
        <taxon>Ascomycota</taxon>
        <taxon>Pezizomycotina</taxon>
        <taxon>Leotiomycetes</taxon>
        <taxon>Helotiales</taxon>
        <taxon>Hyaloscyphaceae</taxon>
        <taxon>Hyaloscypha</taxon>
        <taxon>Hyaloscypha variabilis</taxon>
    </lineage>
</organism>
<evidence type="ECO:0000256" key="16">
    <source>
        <dbReference type="PROSITE-ProRule" id="PRU00175"/>
    </source>
</evidence>
<evidence type="ECO:0000256" key="12">
    <source>
        <dbReference type="ARBA" id="ARBA00022833"/>
    </source>
</evidence>
<dbReference type="Gene3D" id="3.30.40.10">
    <property type="entry name" value="Zinc/RING finger domain, C3HC4 (zinc finger)"/>
    <property type="match status" value="1"/>
</dbReference>
<name>A0A2J6QUQ0_HYAVF</name>
<dbReference type="SUPFAM" id="SSF57850">
    <property type="entry name" value="RING/U-box"/>
    <property type="match status" value="1"/>
</dbReference>
<dbReference type="GO" id="GO:0008270">
    <property type="term" value="F:zinc ion binding"/>
    <property type="evidence" value="ECO:0007669"/>
    <property type="project" value="UniProtKB-KW"/>
</dbReference>
<dbReference type="EC" id="2.3.2.27" evidence="5 18"/>
<gene>
    <name evidence="23" type="ORF">L207DRAFT_444673</name>
</gene>
<evidence type="ECO:0000256" key="14">
    <source>
        <dbReference type="ARBA" id="ARBA00023204"/>
    </source>
</evidence>
<feature type="region of interest" description="Disordered" evidence="19">
    <location>
        <begin position="330"/>
        <end position="439"/>
    </location>
</feature>
<accession>A0A2J6QUQ0</accession>
<dbReference type="GO" id="GO:0006301">
    <property type="term" value="P:DNA damage tolerance"/>
    <property type="evidence" value="ECO:0007669"/>
    <property type="project" value="InterPro"/>
</dbReference>
<dbReference type="GO" id="GO:0005634">
    <property type="term" value="C:nucleus"/>
    <property type="evidence" value="ECO:0007669"/>
    <property type="project" value="UniProtKB-SubCell"/>
</dbReference>
<comment type="subunit">
    <text evidence="18">Interacts with E2 UBC2, forming a complex with ubiquitin ligase activity.</text>
</comment>
<dbReference type="PROSITE" id="PS00518">
    <property type="entry name" value="ZF_RING_1"/>
    <property type="match status" value="1"/>
</dbReference>
<feature type="domain" description="SAP" evidence="21">
    <location>
        <begin position="223"/>
        <end position="257"/>
    </location>
</feature>
<evidence type="ECO:0000256" key="5">
    <source>
        <dbReference type="ARBA" id="ARBA00012483"/>
    </source>
</evidence>
<comment type="pathway">
    <text evidence="3 18">Protein modification; protein ubiquitination.</text>
</comment>
<dbReference type="Gene3D" id="3.30.160.60">
    <property type="entry name" value="Classic Zinc Finger"/>
    <property type="match status" value="1"/>
</dbReference>
<feature type="domain" description="UBZ4-type" evidence="22">
    <location>
        <begin position="166"/>
        <end position="194"/>
    </location>
</feature>
<dbReference type="InterPro" id="IPR039577">
    <property type="entry name" value="Rad18"/>
</dbReference>
<keyword evidence="10 16" id="KW-0863">Zinc-finger</keyword>
<dbReference type="InterPro" id="IPR004580">
    <property type="entry name" value="Rad18_fungi"/>
</dbReference>
<comment type="function">
    <text evidence="18">E3 RING-finger protein, member of the UBC2/RAD6 epistasis group. Associates to the E2 ubiquitin conjugating enzyme UBC2/RAD6 to form the UBC2-RAD18 ubiquitin ligase complex involved in postreplicative repair (PRR) of damaged DNA.</text>
</comment>
<dbReference type="InterPro" id="IPR006642">
    <property type="entry name" value="Rad18_UBZ4"/>
</dbReference>
<evidence type="ECO:0000259" key="22">
    <source>
        <dbReference type="PROSITE" id="PS51908"/>
    </source>
</evidence>
<evidence type="ECO:0000313" key="24">
    <source>
        <dbReference type="Proteomes" id="UP000235786"/>
    </source>
</evidence>
<dbReference type="UniPathway" id="UPA00143"/>
<dbReference type="SMART" id="SM00734">
    <property type="entry name" value="ZnF_Rad18"/>
    <property type="match status" value="1"/>
</dbReference>
<evidence type="ECO:0000256" key="3">
    <source>
        <dbReference type="ARBA" id="ARBA00004906"/>
    </source>
</evidence>
<reference evidence="23 24" key="1">
    <citation type="submission" date="2016-04" db="EMBL/GenBank/DDBJ databases">
        <title>A degradative enzymes factory behind the ericoid mycorrhizal symbiosis.</title>
        <authorList>
            <consortium name="DOE Joint Genome Institute"/>
            <person name="Martino E."/>
            <person name="Morin E."/>
            <person name="Grelet G."/>
            <person name="Kuo A."/>
            <person name="Kohler A."/>
            <person name="Daghino S."/>
            <person name="Barry K."/>
            <person name="Choi C."/>
            <person name="Cichocki N."/>
            <person name="Clum A."/>
            <person name="Copeland A."/>
            <person name="Hainaut M."/>
            <person name="Haridas S."/>
            <person name="Labutti K."/>
            <person name="Lindquist E."/>
            <person name="Lipzen A."/>
            <person name="Khouja H.-R."/>
            <person name="Murat C."/>
            <person name="Ohm R."/>
            <person name="Olson A."/>
            <person name="Spatafora J."/>
            <person name="Veneault-Fourrey C."/>
            <person name="Henrissat B."/>
            <person name="Grigoriev I."/>
            <person name="Martin F."/>
            <person name="Perotto S."/>
        </authorList>
    </citation>
    <scope>NUCLEOTIDE SEQUENCE [LARGE SCALE GENOMIC DNA]</scope>
    <source>
        <strain evidence="23 24">F</strain>
    </source>
</reference>
<keyword evidence="11 18" id="KW-0833">Ubl conjugation pathway</keyword>
<keyword evidence="9 17" id="KW-0227">DNA damage</keyword>
<evidence type="ECO:0000256" key="15">
    <source>
        <dbReference type="ARBA" id="ARBA00023242"/>
    </source>
</evidence>
<dbReference type="Pfam" id="PF13923">
    <property type="entry name" value="zf-C3HC4_2"/>
    <property type="match status" value="1"/>
</dbReference>
<keyword evidence="15 18" id="KW-0539">Nucleus</keyword>
<keyword evidence="24" id="KW-1185">Reference proteome</keyword>
<dbReference type="OrthoDB" id="9049620at2759"/>
<dbReference type="STRING" id="1149755.A0A2J6QUQ0"/>
<dbReference type="PANTHER" id="PTHR14134">
    <property type="entry name" value="E3 UBIQUITIN-PROTEIN LIGASE RAD18"/>
    <property type="match status" value="1"/>
</dbReference>
<feature type="compositionally biased region" description="Polar residues" evidence="19">
    <location>
        <begin position="420"/>
        <end position="433"/>
    </location>
</feature>
<proteinExistence type="inferred from homology"/>
<feature type="region of interest" description="Disordered" evidence="19">
    <location>
        <begin position="115"/>
        <end position="154"/>
    </location>
</feature>
<dbReference type="GO" id="GO:0006281">
    <property type="term" value="P:DNA repair"/>
    <property type="evidence" value="ECO:0007669"/>
    <property type="project" value="UniProtKB-KW"/>
</dbReference>
<evidence type="ECO:0000256" key="13">
    <source>
        <dbReference type="ARBA" id="ARBA00023125"/>
    </source>
</evidence>
<dbReference type="InterPro" id="IPR003034">
    <property type="entry name" value="SAP_dom"/>
</dbReference>
<dbReference type="AlphaFoldDB" id="A0A2J6QUQ0"/>
<evidence type="ECO:0000256" key="10">
    <source>
        <dbReference type="ARBA" id="ARBA00022771"/>
    </source>
</evidence>
<dbReference type="NCBIfam" id="TIGR00599">
    <property type="entry name" value="rad18"/>
    <property type="match status" value="1"/>
</dbReference>
<evidence type="ECO:0000259" key="20">
    <source>
        <dbReference type="PROSITE" id="PS50089"/>
    </source>
</evidence>
<feature type="compositionally biased region" description="Basic residues" evidence="19">
    <location>
        <begin position="132"/>
        <end position="143"/>
    </location>
</feature>
<dbReference type="InterPro" id="IPR017907">
    <property type="entry name" value="Znf_RING_CS"/>
</dbReference>
<dbReference type="SMART" id="SM00513">
    <property type="entry name" value="SAP"/>
    <property type="match status" value="1"/>
</dbReference>
<protein>
    <recommendedName>
        <fullName evidence="6 18">Postreplication repair E3 ubiquitin-protein ligase RAD18</fullName>
        <ecNumber evidence="5 18">2.3.2.27</ecNumber>
    </recommendedName>
    <alternativeName>
        <fullName evidence="18">RING-type E3 ubiquitin transferase RAD18</fullName>
    </alternativeName>
</protein>